<dbReference type="eggNOG" id="ENOG502RY6H">
    <property type="taxonomic scope" value="Eukaryota"/>
</dbReference>
<keyword evidence="7" id="KW-1185">Reference proteome</keyword>
<feature type="compositionally biased region" description="Basic and acidic residues" evidence="5">
    <location>
        <begin position="100"/>
        <end position="112"/>
    </location>
</feature>
<evidence type="ECO:0000313" key="7">
    <source>
        <dbReference type="Proteomes" id="UP000189703"/>
    </source>
</evidence>
<evidence type="ECO:0000259" key="6">
    <source>
        <dbReference type="Pfam" id="PF16135"/>
    </source>
</evidence>
<sequence length="508" mass="54937">MVSSCGMVEVEENEVELTLGLSIGGCFRRSEEKVTSPCLFEVKYGEAEGSIREKERSLSGSGLSSTVDGGGGEGEGKVRSCGGDDILYPQKRREIHALRRQEARKKREEKQQKKGICKGRRGSCVNGNVPMRIGSLDVKMWVEGQEIQSRVRDREGMENAGTGFDRACKKYKFESTGSDNQQAEEQTLKQNQNHNQNPSAFAAPPFPVVPMQYPFPHLQYVPFTNGFTFPYVMPCWAPPIAAVGNDKNVIQPVACRVFHPFQVPTNQNANKQPPICDSEHDGSKSGVANGTHSSLYSSGSAGSSSSAVSDYQSTSLQGGNSSGTRSHSSHSLSEKPRAQVTVVGKQQGQSEQRVSSPPVGLIQAVDQPTHHITKVVSSNAAPSSPKKPEEEPISGKEPLPTNKPISTAANPPPPHPLKEARVDVKRPPKLPQPPQASPMPHMPYVSTTGNGPNGKTITGFLYRYTKTEVSIICVCHGTSFSPVEFVKHAGGMDVSHPLRHIIVVPPSI</sequence>
<organism evidence="7 8">
    <name type="scientific">Nelumbo nucifera</name>
    <name type="common">Sacred lotus</name>
    <dbReference type="NCBI Taxonomy" id="4432"/>
    <lineage>
        <taxon>Eukaryota</taxon>
        <taxon>Viridiplantae</taxon>
        <taxon>Streptophyta</taxon>
        <taxon>Embryophyta</taxon>
        <taxon>Tracheophyta</taxon>
        <taxon>Spermatophyta</taxon>
        <taxon>Magnoliopsida</taxon>
        <taxon>Proteales</taxon>
        <taxon>Nelumbonaceae</taxon>
        <taxon>Nelumbo</taxon>
    </lineage>
</organism>
<dbReference type="OrthoDB" id="667358at2759"/>
<evidence type="ECO:0000256" key="4">
    <source>
        <dbReference type="RuleBase" id="RU369029"/>
    </source>
</evidence>
<comment type="function">
    <text evidence="4">Acts as a negative regulator of abscisic acid (ABA) response.</text>
</comment>
<name>A0A1U8B403_NELNU</name>
<evidence type="ECO:0000313" key="8">
    <source>
        <dbReference type="RefSeq" id="XP_010274057.1"/>
    </source>
</evidence>
<feature type="compositionally biased region" description="Low complexity" evidence="5">
    <location>
        <begin position="58"/>
        <end position="67"/>
    </location>
</feature>
<reference evidence="8" key="1">
    <citation type="submission" date="2025-08" db="UniProtKB">
        <authorList>
            <consortium name="RefSeq"/>
        </authorList>
    </citation>
    <scope>IDENTIFICATION</scope>
</reference>
<dbReference type="GO" id="GO:0005634">
    <property type="term" value="C:nucleus"/>
    <property type="evidence" value="ECO:0000318"/>
    <property type="project" value="GO_Central"/>
</dbReference>
<comment type="similarity">
    <text evidence="2 4">Belongs to the Ninja family.</text>
</comment>
<dbReference type="AlphaFoldDB" id="A0A1U8B403"/>
<comment type="subcellular location">
    <subcellularLocation>
        <location evidence="1 4">Nucleus</location>
    </subcellularLocation>
</comment>
<dbReference type="Proteomes" id="UP000189703">
    <property type="component" value="Unplaced"/>
</dbReference>
<feature type="domain" description="Tify" evidence="6">
    <location>
        <begin position="468"/>
        <end position="502"/>
    </location>
</feature>
<protein>
    <recommendedName>
        <fullName evidence="4">Ninja-family protein</fullName>
    </recommendedName>
    <alternativeName>
        <fullName evidence="4">ABI-binding protein</fullName>
    </alternativeName>
</protein>
<evidence type="ECO:0000256" key="1">
    <source>
        <dbReference type="ARBA" id="ARBA00004123"/>
    </source>
</evidence>
<dbReference type="GO" id="GO:0045892">
    <property type="term" value="P:negative regulation of DNA-templated transcription"/>
    <property type="evidence" value="ECO:0000318"/>
    <property type="project" value="GO_Central"/>
</dbReference>
<dbReference type="PANTHER" id="PTHR31413">
    <property type="entry name" value="AFP HOMOLOG 2"/>
    <property type="match status" value="1"/>
</dbReference>
<gene>
    <name evidence="8" type="primary">LOC104609435</name>
</gene>
<keyword evidence="3 4" id="KW-0539">Nucleus</keyword>
<dbReference type="InParanoid" id="A0A1U8B403"/>
<feature type="compositionally biased region" description="Low complexity" evidence="5">
    <location>
        <begin position="375"/>
        <end position="384"/>
    </location>
</feature>
<proteinExistence type="inferred from homology"/>
<evidence type="ECO:0000256" key="3">
    <source>
        <dbReference type="ARBA" id="ARBA00023242"/>
    </source>
</evidence>
<evidence type="ECO:0000256" key="2">
    <source>
        <dbReference type="ARBA" id="ARBA00006081"/>
    </source>
</evidence>
<feature type="region of interest" description="Disordered" evidence="5">
    <location>
        <begin position="50"/>
        <end position="85"/>
    </location>
</feature>
<feature type="region of interest" description="Disordered" evidence="5">
    <location>
        <begin position="100"/>
        <end position="119"/>
    </location>
</feature>
<dbReference type="RefSeq" id="XP_010274057.1">
    <property type="nucleotide sequence ID" value="XM_010275755.2"/>
</dbReference>
<dbReference type="InterPro" id="IPR032308">
    <property type="entry name" value="TDBD"/>
</dbReference>
<feature type="region of interest" description="Disordered" evidence="5">
    <location>
        <begin position="264"/>
        <end position="358"/>
    </location>
</feature>
<evidence type="ECO:0000256" key="5">
    <source>
        <dbReference type="SAM" id="MobiDB-lite"/>
    </source>
</evidence>
<feature type="region of interest" description="Disordered" evidence="5">
    <location>
        <begin position="375"/>
        <end position="441"/>
    </location>
</feature>
<dbReference type="OMA" id="AMPCWAP"/>
<dbReference type="Pfam" id="PF16135">
    <property type="entry name" value="TDBD"/>
    <property type="match status" value="1"/>
</dbReference>
<feature type="compositionally biased region" description="Basic and acidic residues" evidence="5">
    <location>
        <begin position="416"/>
        <end position="426"/>
    </location>
</feature>
<feature type="compositionally biased region" description="Polar residues" evidence="5">
    <location>
        <begin position="344"/>
        <end position="355"/>
    </location>
</feature>
<dbReference type="GeneID" id="104609435"/>
<accession>A0A1U8B403</accession>
<dbReference type="GO" id="GO:0007165">
    <property type="term" value="P:signal transduction"/>
    <property type="evidence" value="ECO:0007669"/>
    <property type="project" value="InterPro"/>
</dbReference>
<feature type="compositionally biased region" description="Pro residues" evidence="5">
    <location>
        <begin position="429"/>
        <end position="441"/>
    </location>
</feature>
<dbReference type="InterPro" id="IPR031307">
    <property type="entry name" value="Ninja_fam"/>
</dbReference>
<dbReference type="PANTHER" id="PTHR31413:SF15">
    <property type="entry name" value="NINJA-FAMILY PROTEIN"/>
    <property type="match status" value="1"/>
</dbReference>
<dbReference type="KEGG" id="nnu:104609435"/>
<feature type="compositionally biased region" description="Low complexity" evidence="5">
    <location>
        <begin position="293"/>
        <end position="331"/>
    </location>
</feature>